<evidence type="ECO:0000313" key="2">
    <source>
        <dbReference type="EMBL" id="SHL16976.1"/>
    </source>
</evidence>
<dbReference type="PRINTS" id="PR01955">
    <property type="entry name" value="LANCFRANKIA"/>
</dbReference>
<feature type="binding site" evidence="1">
    <location>
        <position position="254"/>
    </location>
    <ligand>
        <name>Zn(2+)</name>
        <dbReference type="ChEBI" id="CHEBI:29105"/>
    </ligand>
</feature>
<accession>A0A1M6YF96</accession>
<evidence type="ECO:0000256" key="1">
    <source>
        <dbReference type="PIRSR" id="PIRSR607822-1"/>
    </source>
</evidence>
<feature type="binding site" evidence="1">
    <location>
        <position position="304"/>
    </location>
    <ligand>
        <name>Zn(2+)</name>
        <dbReference type="ChEBI" id="CHEBI:29105"/>
    </ligand>
</feature>
<dbReference type="PRINTS" id="PR01950">
    <property type="entry name" value="LANCSUPER"/>
</dbReference>
<dbReference type="STRING" id="1419482.SAMN05444266_102293"/>
<keyword evidence="1" id="KW-0479">Metal-binding</keyword>
<feature type="binding site" evidence="1">
    <location>
        <position position="305"/>
    </location>
    <ligand>
        <name>Zn(2+)</name>
        <dbReference type="ChEBI" id="CHEBI:29105"/>
    </ligand>
</feature>
<keyword evidence="3" id="KW-1185">Reference proteome</keyword>
<evidence type="ECO:0000313" key="3">
    <source>
        <dbReference type="Proteomes" id="UP000184420"/>
    </source>
</evidence>
<dbReference type="Pfam" id="PF05147">
    <property type="entry name" value="LANC_like"/>
    <property type="match status" value="1"/>
</dbReference>
<dbReference type="OrthoDB" id="6313827at2"/>
<dbReference type="Gene3D" id="1.50.10.20">
    <property type="match status" value="1"/>
</dbReference>
<keyword evidence="1" id="KW-0862">Zinc</keyword>
<dbReference type="PANTHER" id="PTHR12736">
    <property type="entry name" value="LANC-LIKE PROTEIN"/>
    <property type="match status" value="1"/>
</dbReference>
<sequence length="395" mass="43913">MKTATFINNKLEQLDRDLTASANEQSRLALLTGNSGLALFYYHMYHHFGDEQYRNRAAAILEEAMEEINKGIRSYTYCDGLAGYAYLLNYLQQKDFIDNSITDFLIQCDEILYSVFGRMQLKSNTDLLHGSLGLAAYFLDRYQSGAVALSSIREIGEAIRLSLDKVVHDRQAPQEEVYVNCGMAHGIVSMILFLVKYHPLADNQDAVSASLKAGVDCLLQFKSTDPASISLYPSIVKVNAVGIDTTYNIPLGWCYGDIIVSIGLYRAGSLLQDNDLLREAECLALAAAKRNTPRTALVHDACLCHGGAGLAHMYKKWYRFTGNEIFNASYHLWMDKTLELSNHPDGIGGFKKYNGGPFVQMAGILDGAAGMGLVLMDYLQGDQEDNDWDRVLFLA</sequence>
<protein>
    <submittedName>
        <fullName evidence="2">Lanthionine synthetase C-like protein</fullName>
    </submittedName>
</protein>
<reference evidence="2 3" key="1">
    <citation type="submission" date="2016-11" db="EMBL/GenBank/DDBJ databases">
        <authorList>
            <person name="Jaros S."/>
            <person name="Januszkiewicz K."/>
            <person name="Wedrychowicz H."/>
        </authorList>
    </citation>
    <scope>NUCLEOTIDE SEQUENCE [LARGE SCALE GENOMIC DNA]</scope>
    <source>
        <strain evidence="2 3">DSM 27406</strain>
    </source>
</reference>
<dbReference type="RefSeq" id="WP_073079004.1">
    <property type="nucleotide sequence ID" value="NZ_FRBL01000002.1"/>
</dbReference>
<dbReference type="PANTHER" id="PTHR12736:SF7">
    <property type="entry name" value="LANC-LIKE PROTEIN 3"/>
    <property type="match status" value="1"/>
</dbReference>
<dbReference type="SUPFAM" id="SSF158745">
    <property type="entry name" value="LanC-like"/>
    <property type="match status" value="1"/>
</dbReference>
<dbReference type="AlphaFoldDB" id="A0A1M6YF96"/>
<dbReference type="GO" id="GO:0046872">
    <property type="term" value="F:metal ion binding"/>
    <property type="evidence" value="ECO:0007669"/>
    <property type="project" value="UniProtKB-KW"/>
</dbReference>
<organism evidence="2 3">
    <name type="scientific">Chitinophaga jiangningensis</name>
    <dbReference type="NCBI Taxonomy" id="1419482"/>
    <lineage>
        <taxon>Bacteria</taxon>
        <taxon>Pseudomonadati</taxon>
        <taxon>Bacteroidota</taxon>
        <taxon>Chitinophagia</taxon>
        <taxon>Chitinophagales</taxon>
        <taxon>Chitinophagaceae</taxon>
        <taxon>Chitinophaga</taxon>
    </lineage>
</organism>
<dbReference type="GO" id="GO:0031179">
    <property type="term" value="P:peptide modification"/>
    <property type="evidence" value="ECO:0007669"/>
    <property type="project" value="InterPro"/>
</dbReference>
<dbReference type="GO" id="GO:0005886">
    <property type="term" value="C:plasma membrane"/>
    <property type="evidence" value="ECO:0007669"/>
    <property type="project" value="TreeGrafter"/>
</dbReference>
<gene>
    <name evidence="2" type="ORF">SAMN05444266_102293</name>
</gene>
<dbReference type="EMBL" id="FRBL01000002">
    <property type="protein sequence ID" value="SHL16976.1"/>
    <property type="molecule type" value="Genomic_DNA"/>
</dbReference>
<dbReference type="InterPro" id="IPR007822">
    <property type="entry name" value="LANC-like"/>
</dbReference>
<name>A0A1M6YF96_9BACT</name>
<proteinExistence type="predicted"/>
<dbReference type="SMART" id="SM01260">
    <property type="entry name" value="LANC_like"/>
    <property type="match status" value="1"/>
</dbReference>
<dbReference type="Proteomes" id="UP000184420">
    <property type="component" value="Unassembled WGS sequence"/>
</dbReference>